<dbReference type="SUPFAM" id="SSF53850">
    <property type="entry name" value="Periplasmic binding protein-like II"/>
    <property type="match status" value="1"/>
</dbReference>
<dbReference type="AlphaFoldDB" id="A0A0A8P2W9"/>
<feature type="signal peptide" evidence="10">
    <location>
        <begin position="1"/>
        <end position="20"/>
    </location>
</feature>
<dbReference type="Pfam" id="PF00060">
    <property type="entry name" value="Lig_chan"/>
    <property type="match status" value="1"/>
</dbReference>
<evidence type="ECO:0000256" key="5">
    <source>
        <dbReference type="ARBA" id="ARBA00022989"/>
    </source>
</evidence>
<dbReference type="GO" id="GO:0005886">
    <property type="term" value="C:plasma membrane"/>
    <property type="evidence" value="ECO:0007669"/>
    <property type="project" value="UniProtKB-SubCell"/>
</dbReference>
<keyword evidence="5 9" id="KW-1133">Transmembrane helix</keyword>
<evidence type="ECO:0000256" key="2">
    <source>
        <dbReference type="ARBA" id="ARBA00008685"/>
    </source>
</evidence>
<evidence type="ECO:0000256" key="7">
    <source>
        <dbReference type="ARBA" id="ARBA00023170"/>
    </source>
</evidence>
<keyword evidence="3" id="KW-1003">Cell membrane</keyword>
<name>A0A0A8P2W9_9EUCA</name>
<gene>
    <name evidence="12" type="primary">IR19</name>
</gene>
<dbReference type="InterPro" id="IPR001320">
    <property type="entry name" value="Iontro_rcpt_C"/>
</dbReference>
<organism evidence="12">
    <name type="scientific">Coenobita clypeatus</name>
    <dbReference type="NCBI Taxonomy" id="474045"/>
    <lineage>
        <taxon>Eukaryota</taxon>
        <taxon>Metazoa</taxon>
        <taxon>Ecdysozoa</taxon>
        <taxon>Arthropoda</taxon>
        <taxon>Crustacea</taxon>
        <taxon>Multicrustacea</taxon>
        <taxon>Malacostraca</taxon>
        <taxon>Eumalacostraca</taxon>
        <taxon>Eucarida</taxon>
        <taxon>Decapoda</taxon>
        <taxon>Pleocyemata</taxon>
        <taxon>Anomura</taxon>
        <taxon>Paguroidea</taxon>
        <taxon>Coenobitidae</taxon>
        <taxon>Coenobita</taxon>
    </lineage>
</organism>
<dbReference type="EMBL" id="LN590523">
    <property type="protein sequence ID" value="CEF34385.1"/>
    <property type="molecule type" value="mRNA"/>
</dbReference>
<dbReference type="Gene3D" id="3.40.190.10">
    <property type="entry name" value="Periplasmic binding protein-like II"/>
    <property type="match status" value="2"/>
</dbReference>
<reference evidence="12" key="1">
    <citation type="submission" date="2014-08" db="EMBL/GenBank/DDBJ databases">
        <authorList>
            <person name="Groh K."/>
        </authorList>
    </citation>
    <scope>NUCLEOTIDE SEQUENCE</scope>
    <source>
        <tissue evidence="12">Antennules</tissue>
    </source>
</reference>
<evidence type="ECO:0000256" key="10">
    <source>
        <dbReference type="SAM" id="SignalP"/>
    </source>
</evidence>
<dbReference type="PANTHER" id="PTHR42643">
    <property type="entry name" value="IONOTROPIC RECEPTOR 20A-RELATED"/>
    <property type="match status" value="1"/>
</dbReference>
<evidence type="ECO:0000256" key="3">
    <source>
        <dbReference type="ARBA" id="ARBA00022475"/>
    </source>
</evidence>
<evidence type="ECO:0000256" key="9">
    <source>
        <dbReference type="SAM" id="Phobius"/>
    </source>
</evidence>
<evidence type="ECO:0000313" key="12">
    <source>
        <dbReference type="EMBL" id="CEF34385.1"/>
    </source>
</evidence>
<feature type="transmembrane region" description="Helical" evidence="9">
    <location>
        <begin position="190"/>
        <end position="211"/>
    </location>
</feature>
<dbReference type="GO" id="GO:0050906">
    <property type="term" value="P:detection of stimulus involved in sensory perception"/>
    <property type="evidence" value="ECO:0007669"/>
    <property type="project" value="UniProtKB-ARBA"/>
</dbReference>
<keyword evidence="8" id="KW-0325">Glycoprotein</keyword>
<keyword evidence="4 9" id="KW-0812">Transmembrane</keyword>
<keyword evidence="6 9" id="KW-0472">Membrane</keyword>
<evidence type="ECO:0000256" key="1">
    <source>
        <dbReference type="ARBA" id="ARBA00004651"/>
    </source>
</evidence>
<feature type="non-terminal residue" evidence="12">
    <location>
        <position position="1"/>
    </location>
</feature>
<evidence type="ECO:0000256" key="8">
    <source>
        <dbReference type="ARBA" id="ARBA00023180"/>
    </source>
</evidence>
<evidence type="ECO:0000256" key="6">
    <source>
        <dbReference type="ARBA" id="ARBA00023136"/>
    </source>
</evidence>
<evidence type="ECO:0000259" key="11">
    <source>
        <dbReference type="Pfam" id="PF00060"/>
    </source>
</evidence>
<comment type="similarity">
    <text evidence="2">Belongs to the glutamate-gated ion channel (TC 1.A.10.1) family.</text>
</comment>
<protein>
    <submittedName>
        <fullName evidence="12">Variant Ionotropic Glutamate Receptor</fullName>
    </submittedName>
</protein>
<dbReference type="PANTHER" id="PTHR42643:SF24">
    <property type="entry name" value="IONOTROPIC RECEPTOR 60A"/>
    <property type="match status" value="1"/>
</dbReference>
<keyword evidence="7 12" id="KW-0675">Receptor</keyword>
<feature type="chain" id="PRO_5002055699" evidence="10">
    <location>
        <begin position="21"/>
        <end position="218"/>
    </location>
</feature>
<proteinExistence type="evidence at transcript level"/>
<feature type="domain" description="Ionotropic glutamate receptor C-terminal" evidence="11">
    <location>
        <begin position="2"/>
        <end position="198"/>
    </location>
</feature>
<comment type="subcellular location">
    <subcellularLocation>
        <location evidence="1">Cell membrane</location>
        <topology evidence="1">Multi-pass membrane protein</topology>
    </subcellularLocation>
</comment>
<accession>A0A0A8P2W9</accession>
<dbReference type="InterPro" id="IPR052192">
    <property type="entry name" value="Insect_Ionotropic_Sensory_Rcpt"/>
</dbReference>
<reference evidence="12" key="2">
    <citation type="submission" date="2015-01" db="EMBL/GenBank/DDBJ databases">
        <title>Expression of ionotropic receptors in terrestrial hermit crabs olfactory sensory neurons.</title>
        <authorList>
            <person name="Groh-Lunow K.C."/>
            <person name="Getahun M.N."/>
            <person name="Stensmyr M.C."/>
            <person name="Grosse-Wilde E."/>
            <person name="Hansson B.S."/>
        </authorList>
    </citation>
    <scope>NUCLEOTIDE SEQUENCE</scope>
    <source>
        <tissue evidence="12">Antennules</tissue>
    </source>
</reference>
<evidence type="ECO:0000256" key="4">
    <source>
        <dbReference type="ARBA" id="ARBA00022692"/>
    </source>
</evidence>
<dbReference type="GO" id="GO:0015276">
    <property type="term" value="F:ligand-gated monoatomic ion channel activity"/>
    <property type="evidence" value="ECO:0007669"/>
    <property type="project" value="InterPro"/>
</dbReference>
<keyword evidence="10" id="KW-0732">Signal</keyword>
<sequence>VCWWLVSLVLAASFVSNIIAYITVPAAPQKIKTMKELADSKHSLYMGDYGTFLPEYLATSPDPVYRRLSQKLNLIENYNERLEHYVQNNDGAFIESTNYVEYTVAKWHTDTYYVEEIIYPLQIAWVYQKGTPWVATFNWYLESMIESGLAGRWRAEEITKYRKTQGHVVTQGPSTGDSRRPLSLQDLQSAVYILGLGVMISTLTLGTEIAAKKRLLIC</sequence>